<evidence type="ECO:0000313" key="3">
    <source>
        <dbReference type="Proteomes" id="UP000756346"/>
    </source>
</evidence>
<dbReference type="SUPFAM" id="SSF53474">
    <property type="entry name" value="alpha/beta-Hydrolases"/>
    <property type="match status" value="1"/>
</dbReference>
<dbReference type="GeneID" id="70191801"/>
<evidence type="ECO:0000259" key="1">
    <source>
        <dbReference type="Pfam" id="PF12697"/>
    </source>
</evidence>
<evidence type="ECO:0000313" key="2">
    <source>
        <dbReference type="EMBL" id="KAH7027685.1"/>
    </source>
</evidence>
<dbReference type="PANTHER" id="PTHR37017">
    <property type="entry name" value="AB HYDROLASE-1 DOMAIN-CONTAINING PROTEIN-RELATED"/>
    <property type="match status" value="1"/>
</dbReference>
<sequence>MTVDRKPAVLIVHGSWHRPCHYEFLTRQLEKLGFEAVCPALPSIGKDRLGKSWRDDVMCVREAAQQLFDRNQQVVLLGHSYGGIPASAATEGLTRLERAAAGLPGGFCHAIYLSAFALPARNLSLLQAVGGCFPDWMEFGEVGSVSKDRSTFVNEKAAEVLYNDLSHAQIRWALGELVPQSQSAVEHGIPFSAADVATPKTFIICEKDRAMTVDVQEMLIAAIPEMMSHRIDTGHSPFLSKPEELAHLVADISQASWT</sequence>
<dbReference type="Proteomes" id="UP000756346">
    <property type="component" value="Unassembled WGS sequence"/>
</dbReference>
<dbReference type="PANTHER" id="PTHR37017:SF11">
    <property type="entry name" value="ESTERASE_LIPASE_THIOESTERASE DOMAIN-CONTAINING PROTEIN"/>
    <property type="match status" value="1"/>
</dbReference>
<keyword evidence="2" id="KW-0378">Hydrolase</keyword>
<protein>
    <submittedName>
        <fullName evidence="2">Alpha/beta hydrolase fold-1</fullName>
    </submittedName>
</protein>
<proteinExistence type="predicted"/>
<dbReference type="InterPro" id="IPR029058">
    <property type="entry name" value="AB_hydrolase_fold"/>
</dbReference>
<dbReference type="AlphaFoldDB" id="A0A9P9BRW0"/>
<dbReference type="RefSeq" id="XP_046010484.1">
    <property type="nucleotide sequence ID" value="XM_046162255.1"/>
</dbReference>
<dbReference type="OrthoDB" id="1263307at2759"/>
<comment type="caution">
    <text evidence="2">The sequence shown here is derived from an EMBL/GenBank/DDBJ whole genome shotgun (WGS) entry which is preliminary data.</text>
</comment>
<name>A0A9P9BRW0_9PEZI</name>
<keyword evidence="3" id="KW-1185">Reference proteome</keyword>
<feature type="domain" description="AB hydrolase-1" evidence="1">
    <location>
        <begin position="9"/>
        <end position="247"/>
    </location>
</feature>
<dbReference type="Pfam" id="PF12697">
    <property type="entry name" value="Abhydrolase_6"/>
    <property type="match status" value="1"/>
</dbReference>
<dbReference type="EMBL" id="JAGTJQ010000007">
    <property type="protein sequence ID" value="KAH7027685.1"/>
    <property type="molecule type" value="Genomic_DNA"/>
</dbReference>
<gene>
    <name evidence="2" type="ORF">B0I36DRAFT_423496</name>
</gene>
<reference evidence="2" key="1">
    <citation type="journal article" date="2021" name="Nat. Commun.">
        <title>Genetic determinants of endophytism in the Arabidopsis root mycobiome.</title>
        <authorList>
            <person name="Mesny F."/>
            <person name="Miyauchi S."/>
            <person name="Thiergart T."/>
            <person name="Pickel B."/>
            <person name="Atanasova L."/>
            <person name="Karlsson M."/>
            <person name="Huettel B."/>
            <person name="Barry K.W."/>
            <person name="Haridas S."/>
            <person name="Chen C."/>
            <person name="Bauer D."/>
            <person name="Andreopoulos W."/>
            <person name="Pangilinan J."/>
            <person name="LaButti K."/>
            <person name="Riley R."/>
            <person name="Lipzen A."/>
            <person name="Clum A."/>
            <person name="Drula E."/>
            <person name="Henrissat B."/>
            <person name="Kohler A."/>
            <person name="Grigoriev I.V."/>
            <person name="Martin F.M."/>
            <person name="Hacquard S."/>
        </authorList>
    </citation>
    <scope>NUCLEOTIDE SEQUENCE</scope>
    <source>
        <strain evidence="2">MPI-CAGE-CH-0230</strain>
    </source>
</reference>
<dbReference type="GO" id="GO:0016787">
    <property type="term" value="F:hydrolase activity"/>
    <property type="evidence" value="ECO:0007669"/>
    <property type="project" value="UniProtKB-KW"/>
</dbReference>
<organism evidence="2 3">
    <name type="scientific">Microdochium trichocladiopsis</name>
    <dbReference type="NCBI Taxonomy" id="1682393"/>
    <lineage>
        <taxon>Eukaryota</taxon>
        <taxon>Fungi</taxon>
        <taxon>Dikarya</taxon>
        <taxon>Ascomycota</taxon>
        <taxon>Pezizomycotina</taxon>
        <taxon>Sordariomycetes</taxon>
        <taxon>Xylariomycetidae</taxon>
        <taxon>Xylariales</taxon>
        <taxon>Microdochiaceae</taxon>
        <taxon>Microdochium</taxon>
    </lineage>
</organism>
<dbReference type="Gene3D" id="3.40.50.1820">
    <property type="entry name" value="alpha/beta hydrolase"/>
    <property type="match status" value="1"/>
</dbReference>
<dbReference type="InterPro" id="IPR052897">
    <property type="entry name" value="Sec-Metab_Biosynth_Hydrolase"/>
</dbReference>
<accession>A0A9P9BRW0</accession>
<dbReference type="InterPro" id="IPR000073">
    <property type="entry name" value="AB_hydrolase_1"/>
</dbReference>